<dbReference type="Gene3D" id="1.20.1600.10">
    <property type="entry name" value="Outer membrane efflux proteins (OEP)"/>
    <property type="match status" value="1"/>
</dbReference>
<evidence type="ECO:0000256" key="6">
    <source>
        <dbReference type="ARBA" id="ARBA00023136"/>
    </source>
</evidence>
<comment type="caution">
    <text evidence="10">The sequence shown here is derived from an EMBL/GenBank/DDBJ whole genome shotgun (WGS) entry which is preliminary data.</text>
</comment>
<comment type="similarity">
    <text evidence="2">Belongs to the outer membrane factor (OMF) (TC 1.B.17) family.</text>
</comment>
<evidence type="ECO:0000256" key="1">
    <source>
        <dbReference type="ARBA" id="ARBA00004442"/>
    </source>
</evidence>
<dbReference type="Proteomes" id="UP000190750">
    <property type="component" value="Unassembled WGS sequence"/>
</dbReference>
<dbReference type="PANTHER" id="PTHR30026">
    <property type="entry name" value="OUTER MEMBRANE PROTEIN TOLC"/>
    <property type="match status" value="1"/>
</dbReference>
<dbReference type="PANTHER" id="PTHR30026:SF5">
    <property type="entry name" value="ABC-TYPE EFFLUX SYSTEM SECRETIN COMPONENT"/>
    <property type="match status" value="1"/>
</dbReference>
<evidence type="ECO:0000256" key="7">
    <source>
        <dbReference type="ARBA" id="ARBA00023237"/>
    </source>
</evidence>
<dbReference type="InterPro" id="IPR051906">
    <property type="entry name" value="TolC-like"/>
</dbReference>
<dbReference type="SUPFAM" id="SSF56954">
    <property type="entry name" value="Outer membrane efflux proteins (OEP)"/>
    <property type="match status" value="1"/>
</dbReference>
<dbReference type="AlphaFoldDB" id="A0A1T1AWZ5"/>
<keyword evidence="5" id="KW-0812">Transmembrane</keyword>
<evidence type="ECO:0000313" key="11">
    <source>
        <dbReference type="Proteomes" id="UP000190750"/>
    </source>
</evidence>
<dbReference type="STRING" id="28066.RF819_19905"/>
<accession>A0A1T1AWZ5</accession>
<protein>
    <submittedName>
        <fullName evidence="10">Transporter</fullName>
    </submittedName>
</protein>
<comment type="subcellular location">
    <subcellularLocation>
        <location evidence="1">Cell outer membrane</location>
    </subcellularLocation>
</comment>
<dbReference type="InterPro" id="IPR003423">
    <property type="entry name" value="OMP_efflux"/>
</dbReference>
<keyword evidence="11" id="KW-1185">Reference proteome</keyword>
<name>A0A1T1AWZ5_RHOFE</name>
<keyword evidence="8" id="KW-0175">Coiled coil</keyword>
<feature type="coiled-coil region" evidence="8">
    <location>
        <begin position="212"/>
        <end position="241"/>
    </location>
</feature>
<dbReference type="RefSeq" id="WP_078366546.1">
    <property type="nucleotide sequence ID" value="NZ_MTJN01000002.1"/>
</dbReference>
<dbReference type="GO" id="GO:0015288">
    <property type="term" value="F:porin activity"/>
    <property type="evidence" value="ECO:0007669"/>
    <property type="project" value="TreeGrafter"/>
</dbReference>
<proteinExistence type="inferred from homology"/>
<sequence>MKPHLGLLFAGLFTTLCAQAQSPSLTFESAWDRLQAGSDQLAAAQAGVDSKALQSQGLQGLGGPVVQLSAAAYAYNLNLDVNLDTVNKSLSQIGQQLPPSLHAIGISLPQLPSSYSYNRSDTGTTKNISFVWPIYTGGVTDAVRGFVQAQGDEARADADKTGQALMTQLVQRYFGAQLSARAAGLRQAALDDISQHDAATAKMLASGVISRVERLQAQVALEEARRQAQKARSDAELAAVALARTLQMEALVTPATPLFVLTQPVEPLAHFLSEALSRHPGLAKVAAKQAQAEQLHQGQEGLRKPQVFAFGQRQLQTGQADWVAGVGVRWTLFDAVDRDLLAAASAKQIEQAQRTEQQARSDISLLVEKNWRQLEQTRRQFLATEPGVTLAKEVLRLRRAALREGTGTVLELMDADVNLAKVETERAQVAYDYVLALASLLESCGLSDSFSRYASRADVRIEGS</sequence>
<keyword evidence="9" id="KW-0732">Signal</keyword>
<feature type="chain" id="PRO_5012571830" evidence="9">
    <location>
        <begin position="21"/>
        <end position="464"/>
    </location>
</feature>
<evidence type="ECO:0000313" key="10">
    <source>
        <dbReference type="EMBL" id="OOV08659.1"/>
    </source>
</evidence>
<keyword evidence="3" id="KW-0813">Transport</keyword>
<feature type="signal peptide" evidence="9">
    <location>
        <begin position="1"/>
        <end position="20"/>
    </location>
</feature>
<keyword evidence="6" id="KW-0472">Membrane</keyword>
<evidence type="ECO:0000256" key="9">
    <source>
        <dbReference type="SAM" id="SignalP"/>
    </source>
</evidence>
<keyword evidence="4" id="KW-1134">Transmembrane beta strand</keyword>
<dbReference type="GO" id="GO:0015562">
    <property type="term" value="F:efflux transmembrane transporter activity"/>
    <property type="evidence" value="ECO:0007669"/>
    <property type="project" value="InterPro"/>
</dbReference>
<evidence type="ECO:0000256" key="3">
    <source>
        <dbReference type="ARBA" id="ARBA00022448"/>
    </source>
</evidence>
<dbReference type="GO" id="GO:0009279">
    <property type="term" value="C:cell outer membrane"/>
    <property type="evidence" value="ECO:0007669"/>
    <property type="project" value="UniProtKB-SubCell"/>
</dbReference>
<dbReference type="OrthoDB" id="187483at2"/>
<reference evidence="10 11" key="1">
    <citation type="submission" date="2017-01" db="EMBL/GenBank/DDBJ databases">
        <title>Genome sequencing of Rhodoferax fermentans JCM 7819.</title>
        <authorList>
            <person name="Kim Y.J."/>
            <person name="Farh M.E.-A."/>
            <person name="Yang D.-C."/>
        </authorList>
    </citation>
    <scope>NUCLEOTIDE SEQUENCE [LARGE SCALE GENOMIC DNA]</scope>
    <source>
        <strain evidence="10 11">JCM 7819</strain>
    </source>
</reference>
<dbReference type="Pfam" id="PF02321">
    <property type="entry name" value="OEP"/>
    <property type="match status" value="2"/>
</dbReference>
<evidence type="ECO:0000256" key="8">
    <source>
        <dbReference type="SAM" id="Coils"/>
    </source>
</evidence>
<evidence type="ECO:0000256" key="4">
    <source>
        <dbReference type="ARBA" id="ARBA00022452"/>
    </source>
</evidence>
<dbReference type="EMBL" id="MTJN01000002">
    <property type="protein sequence ID" value="OOV08659.1"/>
    <property type="molecule type" value="Genomic_DNA"/>
</dbReference>
<evidence type="ECO:0000256" key="2">
    <source>
        <dbReference type="ARBA" id="ARBA00007613"/>
    </source>
</evidence>
<organism evidence="10 11">
    <name type="scientific">Rhodoferax fermentans</name>
    <dbReference type="NCBI Taxonomy" id="28066"/>
    <lineage>
        <taxon>Bacteria</taxon>
        <taxon>Pseudomonadati</taxon>
        <taxon>Pseudomonadota</taxon>
        <taxon>Betaproteobacteria</taxon>
        <taxon>Burkholderiales</taxon>
        <taxon>Comamonadaceae</taxon>
        <taxon>Rhodoferax</taxon>
    </lineage>
</organism>
<evidence type="ECO:0000256" key="5">
    <source>
        <dbReference type="ARBA" id="ARBA00022692"/>
    </source>
</evidence>
<dbReference type="GO" id="GO:1990281">
    <property type="term" value="C:efflux pump complex"/>
    <property type="evidence" value="ECO:0007669"/>
    <property type="project" value="TreeGrafter"/>
</dbReference>
<gene>
    <name evidence="10" type="ORF">RF819_19905</name>
</gene>
<keyword evidence="7" id="KW-0998">Cell outer membrane</keyword>